<protein>
    <recommendedName>
        <fullName evidence="3">N-acetyltransferase domain-containing protein</fullName>
    </recommendedName>
</protein>
<name>A0A133UA21_9EURY</name>
<gene>
    <name evidence="4" type="ORF">AKJ57_02640</name>
</gene>
<evidence type="ECO:0000313" key="4">
    <source>
        <dbReference type="EMBL" id="KXA91063.1"/>
    </source>
</evidence>
<evidence type="ECO:0000256" key="1">
    <source>
        <dbReference type="ARBA" id="ARBA00022679"/>
    </source>
</evidence>
<dbReference type="Pfam" id="PF00583">
    <property type="entry name" value="Acetyltransf_1"/>
    <property type="match status" value="1"/>
</dbReference>
<dbReference type="CDD" id="cd04301">
    <property type="entry name" value="NAT_SF"/>
    <property type="match status" value="1"/>
</dbReference>
<comment type="caution">
    <text evidence="4">The sequence shown here is derived from an EMBL/GenBank/DDBJ whole genome shotgun (WGS) entry which is preliminary data.</text>
</comment>
<dbReference type="Proteomes" id="UP000070163">
    <property type="component" value="Unassembled WGS sequence"/>
</dbReference>
<dbReference type="PROSITE" id="PS51186">
    <property type="entry name" value="GNAT"/>
    <property type="match status" value="1"/>
</dbReference>
<dbReference type="InterPro" id="IPR000182">
    <property type="entry name" value="GNAT_dom"/>
</dbReference>
<reference evidence="4 5" key="1">
    <citation type="journal article" date="2016" name="Sci. Rep.">
        <title>Metabolic traits of an uncultured archaeal lineage -MSBL1- from brine pools of the Red Sea.</title>
        <authorList>
            <person name="Mwirichia R."/>
            <person name="Alam I."/>
            <person name="Rashid M."/>
            <person name="Vinu M."/>
            <person name="Ba-Alawi W."/>
            <person name="Anthony Kamau A."/>
            <person name="Kamanda Ngugi D."/>
            <person name="Goker M."/>
            <person name="Klenk H.P."/>
            <person name="Bajic V."/>
            <person name="Stingl U."/>
        </authorList>
    </citation>
    <scope>NUCLEOTIDE SEQUENCE [LARGE SCALE GENOMIC DNA]</scope>
    <source>
        <strain evidence="4">SCGC-AAA259A05</strain>
    </source>
</reference>
<dbReference type="SUPFAM" id="SSF55729">
    <property type="entry name" value="Acyl-CoA N-acyltransferases (Nat)"/>
    <property type="match status" value="1"/>
</dbReference>
<dbReference type="InterPro" id="IPR016181">
    <property type="entry name" value="Acyl_CoA_acyltransferase"/>
</dbReference>
<accession>A0A133UA21</accession>
<keyword evidence="1" id="KW-0808">Transferase</keyword>
<dbReference type="PANTHER" id="PTHR43877">
    <property type="entry name" value="AMINOALKYLPHOSPHONATE N-ACETYLTRANSFERASE-RELATED-RELATED"/>
    <property type="match status" value="1"/>
</dbReference>
<evidence type="ECO:0000259" key="3">
    <source>
        <dbReference type="PROSITE" id="PS51186"/>
    </source>
</evidence>
<dbReference type="InterPro" id="IPR050832">
    <property type="entry name" value="Bact_Acetyltransf"/>
</dbReference>
<dbReference type="GO" id="GO:0016747">
    <property type="term" value="F:acyltransferase activity, transferring groups other than amino-acyl groups"/>
    <property type="evidence" value="ECO:0007669"/>
    <property type="project" value="InterPro"/>
</dbReference>
<dbReference type="Gene3D" id="3.40.630.30">
    <property type="match status" value="1"/>
</dbReference>
<keyword evidence="5" id="KW-1185">Reference proteome</keyword>
<evidence type="ECO:0000256" key="2">
    <source>
        <dbReference type="ARBA" id="ARBA00023315"/>
    </source>
</evidence>
<feature type="domain" description="N-acetyltransferase" evidence="3">
    <location>
        <begin position="1"/>
        <end position="159"/>
    </location>
</feature>
<evidence type="ECO:0000313" key="5">
    <source>
        <dbReference type="Proteomes" id="UP000070163"/>
    </source>
</evidence>
<keyword evidence="2" id="KW-0012">Acyltransferase</keyword>
<sequence>MKIRPAESSDFNTLMKLRLSLQKHTEKSNSLIWRVTEGGMEGLKKELEEMVADEDSRILVAEKDGEEIVGFIAGRVLRNEKYRPRWVGKISLLYVEVKHRRQGVGKSLVEKLLMFFNSKNVEDVTLRYVSGNKEAENFWKEFEFDPVIITANQHLEGLI</sequence>
<organism evidence="4 5">
    <name type="scientific">candidate division MSBL1 archaeon SCGC-AAA259A05</name>
    <dbReference type="NCBI Taxonomy" id="1698259"/>
    <lineage>
        <taxon>Archaea</taxon>
        <taxon>Methanobacteriati</taxon>
        <taxon>Methanobacteriota</taxon>
        <taxon>candidate division MSBL1</taxon>
    </lineage>
</organism>
<proteinExistence type="predicted"/>
<dbReference type="EMBL" id="LHXJ01000023">
    <property type="protein sequence ID" value="KXA91063.1"/>
    <property type="molecule type" value="Genomic_DNA"/>
</dbReference>
<dbReference type="AlphaFoldDB" id="A0A133UA21"/>